<evidence type="ECO:0000313" key="1">
    <source>
        <dbReference type="EMBL" id="KAK3710431.1"/>
    </source>
</evidence>
<reference evidence="1" key="1">
    <citation type="submission" date="2023-07" db="EMBL/GenBank/DDBJ databases">
        <title>Black Yeasts Isolated from many extreme environments.</title>
        <authorList>
            <person name="Coleine C."/>
            <person name="Stajich J.E."/>
            <person name="Selbmann L."/>
        </authorList>
    </citation>
    <scope>NUCLEOTIDE SEQUENCE</scope>
    <source>
        <strain evidence="1">CCFEE 5714</strain>
    </source>
</reference>
<accession>A0ACC3N5H5</accession>
<evidence type="ECO:0000313" key="2">
    <source>
        <dbReference type="Proteomes" id="UP001281147"/>
    </source>
</evidence>
<name>A0ACC3N5H5_9PEZI</name>
<protein>
    <submittedName>
        <fullName evidence="1">Uncharacterized protein</fullName>
    </submittedName>
</protein>
<gene>
    <name evidence="1" type="ORF">LTR37_010274</name>
</gene>
<dbReference type="EMBL" id="JAUTXU010000084">
    <property type="protein sequence ID" value="KAK3710431.1"/>
    <property type="molecule type" value="Genomic_DNA"/>
</dbReference>
<keyword evidence="2" id="KW-1185">Reference proteome</keyword>
<proteinExistence type="predicted"/>
<comment type="caution">
    <text evidence="1">The sequence shown here is derived from an EMBL/GenBank/DDBJ whole genome shotgun (WGS) entry which is preliminary data.</text>
</comment>
<dbReference type="Proteomes" id="UP001281147">
    <property type="component" value="Unassembled WGS sequence"/>
</dbReference>
<sequence>MSKYKKGSRPGLNILPRNNSIDRTLNPTTSPETSGTPQWPRRQSQSSDCQAGKCLDEEKAQQEAPTSPTSSKDDTTYPEGGLQAWLVVFGAFCGMFAGFGYMNTIGIYQAYISTHQLSEYSESSIGWIFSLYVFLSFGCGIQIGPVFDRHGPRLLVLVGSILLVLSCFLMSECTQFWHFIIVFGVLGGVGTSLVFTPSVSACGHWFFVKRGNATGIAAAGGSVGGVVFPLMLQKLFATVGWAWALRIQGFVFLISLVFANLFIRSRLPPRPGGTVVPDFKILRSPALSLVTAGTYFMEWGLFTPIAYLTIYAVKSGAFSDAFAFQLVAIFNAGSSIGRWVPGYLADKFGRYNLMIMALAMCMMTSLALWLPAAVISDGSHPGSDSAIVGLTIAYCIFMGFASGSNISLTPVCVGELCDTQEYGRYYATCYTIVAFGTLTGTPIAGAIISANGGAFWGIAIWTGINYVLALAAFTAVRVMKVGWKATAFY</sequence>
<organism evidence="1 2">
    <name type="scientific">Vermiconidia calcicola</name>
    <dbReference type="NCBI Taxonomy" id="1690605"/>
    <lineage>
        <taxon>Eukaryota</taxon>
        <taxon>Fungi</taxon>
        <taxon>Dikarya</taxon>
        <taxon>Ascomycota</taxon>
        <taxon>Pezizomycotina</taxon>
        <taxon>Dothideomycetes</taxon>
        <taxon>Dothideomycetidae</taxon>
        <taxon>Mycosphaerellales</taxon>
        <taxon>Extremaceae</taxon>
        <taxon>Vermiconidia</taxon>
    </lineage>
</organism>